<protein>
    <submittedName>
        <fullName evidence="2">Rod-binding protein</fullName>
    </submittedName>
</protein>
<evidence type="ECO:0000259" key="1">
    <source>
        <dbReference type="Pfam" id="PF10135"/>
    </source>
</evidence>
<dbReference type="AlphaFoldDB" id="A0A9E8CN19"/>
<accession>A0A9E8CN19</accession>
<sequence length="118" mass="12143">MTVALALPAANLALGVAGKVVDGIANALDPAKAKAKKQADDFETMFLEQMTDRLTASEGTEGPLGENGTGGGIWRSQLSQQYAKQIQKAGGIGLSNQIMRDLLSLQEQAAGGVQNAGS</sequence>
<proteinExistence type="predicted"/>
<gene>
    <name evidence="2" type="ORF">NWE54_12530</name>
</gene>
<dbReference type="InterPro" id="IPR019301">
    <property type="entry name" value="Flagellar_prot_FlgJ_N"/>
</dbReference>
<evidence type="ECO:0000313" key="2">
    <source>
        <dbReference type="EMBL" id="UZF89547.1"/>
    </source>
</evidence>
<reference evidence="2" key="1">
    <citation type="submission" date="2022-08" db="EMBL/GenBank/DDBJ databases">
        <title>Complete Genome Sequences of 2 Bosea sp. soil isolates.</title>
        <authorList>
            <person name="Alvarez Arevalo M."/>
            <person name="Sterndorff E.B."/>
            <person name="Faurdal D."/>
            <person name="Joergensen T.S."/>
            <person name="Weber T."/>
        </authorList>
    </citation>
    <scope>NUCLEOTIDE SEQUENCE</scope>
    <source>
        <strain evidence="2">NBC_00436</strain>
    </source>
</reference>
<name>A0A9E8CN19_9HYPH</name>
<feature type="domain" description="Flagellar protein FlgJ N-terminal" evidence="1">
    <location>
        <begin position="57"/>
        <end position="100"/>
    </location>
</feature>
<dbReference type="Pfam" id="PF10135">
    <property type="entry name" value="Rod-binding"/>
    <property type="match status" value="1"/>
</dbReference>
<dbReference type="EMBL" id="CP102774">
    <property type="protein sequence ID" value="UZF89547.1"/>
    <property type="molecule type" value="Genomic_DNA"/>
</dbReference>
<organism evidence="2">
    <name type="scientific">Bosea sp. NBC_00436</name>
    <dbReference type="NCBI Taxonomy" id="2969620"/>
    <lineage>
        <taxon>Bacteria</taxon>
        <taxon>Pseudomonadati</taxon>
        <taxon>Pseudomonadota</taxon>
        <taxon>Alphaproteobacteria</taxon>
        <taxon>Hyphomicrobiales</taxon>
        <taxon>Boseaceae</taxon>
        <taxon>Bosea</taxon>
    </lineage>
</organism>